<gene>
    <name evidence="3" type="ORF">GCM10011394_23420</name>
</gene>
<feature type="chain" id="PRO_5046065039" description="DUF4398 domain-containing protein" evidence="2">
    <location>
        <begin position="22"/>
        <end position="200"/>
    </location>
</feature>
<evidence type="ECO:0000313" key="3">
    <source>
        <dbReference type="EMBL" id="GGK13487.1"/>
    </source>
</evidence>
<evidence type="ECO:0000256" key="2">
    <source>
        <dbReference type="SAM" id="SignalP"/>
    </source>
</evidence>
<reference evidence="4" key="1">
    <citation type="journal article" date="2019" name="Int. J. Syst. Evol. Microbiol.">
        <title>The Global Catalogue of Microorganisms (GCM) 10K type strain sequencing project: providing services to taxonomists for standard genome sequencing and annotation.</title>
        <authorList>
            <consortium name="The Broad Institute Genomics Platform"/>
            <consortium name="The Broad Institute Genome Sequencing Center for Infectious Disease"/>
            <person name="Wu L."/>
            <person name="Ma J."/>
        </authorList>
    </citation>
    <scope>NUCLEOTIDE SEQUENCE [LARGE SCALE GENOMIC DNA]</scope>
    <source>
        <strain evidence="4">CGMCC 1.8985</strain>
    </source>
</reference>
<evidence type="ECO:0000313" key="4">
    <source>
        <dbReference type="Proteomes" id="UP000599009"/>
    </source>
</evidence>
<feature type="coiled-coil region" evidence="1">
    <location>
        <begin position="95"/>
        <end position="198"/>
    </location>
</feature>
<name>A0ABQ2EIF1_9GAMM</name>
<dbReference type="Proteomes" id="UP000599009">
    <property type="component" value="Unassembled WGS sequence"/>
</dbReference>
<sequence length="200" mass="22129">MIRLAAAALAALLLLPGFAMAQQSRAASDDGSAALEARLRSLDADPERASLAAYERLRARQAIDALVAARGAQDKADARQIAEWRVETVETVAATELARREIDRLDRERSELLVEASRQDAARARAEAERLRIQARIQAEEAERLRLEAEIETGARQRAEGVLDDVASTQAARLRAAREREAELKRQEAELLKSLENDPR</sequence>
<proteinExistence type="predicted"/>
<accession>A0ABQ2EIF1</accession>
<keyword evidence="2" id="KW-0732">Signal</keyword>
<evidence type="ECO:0000256" key="1">
    <source>
        <dbReference type="SAM" id="Coils"/>
    </source>
</evidence>
<evidence type="ECO:0008006" key="5">
    <source>
        <dbReference type="Google" id="ProtNLM"/>
    </source>
</evidence>
<organism evidence="3 4">
    <name type="scientific">Luteimonas terricola</name>
    <dbReference type="NCBI Taxonomy" id="645597"/>
    <lineage>
        <taxon>Bacteria</taxon>
        <taxon>Pseudomonadati</taxon>
        <taxon>Pseudomonadota</taxon>
        <taxon>Gammaproteobacteria</taxon>
        <taxon>Lysobacterales</taxon>
        <taxon>Lysobacteraceae</taxon>
        <taxon>Luteimonas</taxon>
    </lineage>
</organism>
<protein>
    <recommendedName>
        <fullName evidence="5">DUF4398 domain-containing protein</fullName>
    </recommendedName>
</protein>
<dbReference type="RefSeq" id="WP_132986712.1">
    <property type="nucleotide sequence ID" value="NZ_BMME01000001.1"/>
</dbReference>
<comment type="caution">
    <text evidence="3">The sequence shown here is derived from an EMBL/GenBank/DDBJ whole genome shotgun (WGS) entry which is preliminary data.</text>
</comment>
<keyword evidence="4" id="KW-1185">Reference proteome</keyword>
<feature type="signal peptide" evidence="2">
    <location>
        <begin position="1"/>
        <end position="21"/>
    </location>
</feature>
<keyword evidence="1" id="KW-0175">Coiled coil</keyword>
<dbReference type="EMBL" id="BMME01000001">
    <property type="protein sequence ID" value="GGK13487.1"/>
    <property type="molecule type" value="Genomic_DNA"/>
</dbReference>